<evidence type="ECO:0000256" key="7">
    <source>
        <dbReference type="SAM" id="MobiDB-lite"/>
    </source>
</evidence>
<reference evidence="10" key="1">
    <citation type="journal article" date="2017" name="Nat. Ecol. Evol.">
        <title>Genome expansion and lineage-specific genetic innovations in the forest pathogenic fungi Armillaria.</title>
        <authorList>
            <person name="Sipos G."/>
            <person name="Prasanna A.N."/>
            <person name="Walter M.C."/>
            <person name="O'Connor E."/>
            <person name="Balint B."/>
            <person name="Krizsan K."/>
            <person name="Kiss B."/>
            <person name="Hess J."/>
            <person name="Varga T."/>
            <person name="Slot J."/>
            <person name="Riley R."/>
            <person name="Boka B."/>
            <person name="Rigling D."/>
            <person name="Barry K."/>
            <person name="Lee J."/>
            <person name="Mihaltcheva S."/>
            <person name="LaButti K."/>
            <person name="Lipzen A."/>
            <person name="Waldron R."/>
            <person name="Moloney N.M."/>
            <person name="Sperisen C."/>
            <person name="Kredics L."/>
            <person name="Vagvoelgyi C."/>
            <person name="Patrignani A."/>
            <person name="Fitzpatrick D."/>
            <person name="Nagy I."/>
            <person name="Doyle S."/>
            <person name="Anderson J.B."/>
            <person name="Grigoriev I.V."/>
            <person name="Gueldener U."/>
            <person name="Muensterkoetter M."/>
            <person name="Nagy L.G."/>
        </authorList>
    </citation>
    <scope>NUCLEOTIDE SEQUENCE [LARGE SCALE GENOMIC DNA]</scope>
    <source>
        <strain evidence="10">28-4</strain>
    </source>
</reference>
<evidence type="ECO:0000313" key="10">
    <source>
        <dbReference type="Proteomes" id="UP000218334"/>
    </source>
</evidence>
<dbReference type="PANTHER" id="PTHR23159">
    <property type="entry name" value="CENTROSOMAL PROTEIN 2"/>
    <property type="match status" value="1"/>
</dbReference>
<evidence type="ECO:0000256" key="4">
    <source>
        <dbReference type="ARBA" id="ARBA00023054"/>
    </source>
</evidence>
<proteinExistence type="predicted"/>
<dbReference type="GO" id="GO:0005737">
    <property type="term" value="C:cytoplasm"/>
    <property type="evidence" value="ECO:0007669"/>
    <property type="project" value="UniProtKB-ARBA"/>
</dbReference>
<feature type="coiled-coil region" evidence="6">
    <location>
        <begin position="1158"/>
        <end position="1185"/>
    </location>
</feature>
<dbReference type="Pfam" id="PF10495">
    <property type="entry name" value="PACT_coil_coil"/>
    <property type="match status" value="1"/>
</dbReference>
<dbReference type="InterPro" id="IPR019528">
    <property type="entry name" value="PACT_domain"/>
</dbReference>
<keyword evidence="3" id="KW-0597">Phosphoprotein</keyword>
<feature type="domain" description="Pericentrin/AKAP-450 centrosomal targeting" evidence="8">
    <location>
        <begin position="1605"/>
        <end position="1680"/>
    </location>
</feature>
<feature type="coiled-coil region" evidence="6">
    <location>
        <begin position="809"/>
        <end position="1068"/>
    </location>
</feature>
<accession>A0A2H3BJY3</accession>
<keyword evidence="2" id="KW-0963">Cytoplasm</keyword>
<evidence type="ECO:0000256" key="5">
    <source>
        <dbReference type="ARBA" id="ARBA00023212"/>
    </source>
</evidence>
<evidence type="ECO:0000256" key="6">
    <source>
        <dbReference type="SAM" id="Coils"/>
    </source>
</evidence>
<dbReference type="PANTHER" id="PTHR23159:SF31">
    <property type="entry name" value="CENTROSOME-ASSOCIATED PROTEIN CEP250 ISOFORM X1"/>
    <property type="match status" value="1"/>
</dbReference>
<feature type="compositionally biased region" description="Basic and acidic residues" evidence="7">
    <location>
        <begin position="147"/>
        <end position="156"/>
    </location>
</feature>
<dbReference type="GO" id="GO:0005815">
    <property type="term" value="C:microtubule organizing center"/>
    <property type="evidence" value="ECO:0007669"/>
    <property type="project" value="UniProtKB-SubCell"/>
</dbReference>
<feature type="region of interest" description="Disordered" evidence="7">
    <location>
        <begin position="497"/>
        <end position="534"/>
    </location>
</feature>
<keyword evidence="5" id="KW-0206">Cytoskeleton</keyword>
<feature type="compositionally biased region" description="Polar residues" evidence="7">
    <location>
        <begin position="60"/>
        <end position="80"/>
    </location>
</feature>
<name>A0A2H3BJY3_9AGAR</name>
<feature type="compositionally biased region" description="Polar residues" evidence="7">
    <location>
        <begin position="328"/>
        <end position="340"/>
    </location>
</feature>
<dbReference type="EMBL" id="KZ293430">
    <property type="protein sequence ID" value="PBK69214.1"/>
    <property type="molecule type" value="Genomic_DNA"/>
</dbReference>
<evidence type="ECO:0000256" key="2">
    <source>
        <dbReference type="ARBA" id="ARBA00022490"/>
    </source>
</evidence>
<evidence type="ECO:0000259" key="8">
    <source>
        <dbReference type="Pfam" id="PF10495"/>
    </source>
</evidence>
<comment type="subcellular location">
    <subcellularLocation>
        <location evidence="1">Cytoplasm</location>
        <location evidence="1">Cytoskeleton</location>
        <location evidence="1">Microtubule organizing center</location>
    </subcellularLocation>
</comment>
<feature type="compositionally biased region" description="Low complexity" evidence="7">
    <location>
        <begin position="516"/>
        <end position="531"/>
    </location>
</feature>
<keyword evidence="4 6" id="KW-0175">Coiled coil</keyword>
<evidence type="ECO:0000256" key="3">
    <source>
        <dbReference type="ARBA" id="ARBA00022553"/>
    </source>
</evidence>
<feature type="region of interest" description="Disordered" evidence="7">
    <location>
        <begin position="704"/>
        <end position="726"/>
    </location>
</feature>
<evidence type="ECO:0000256" key="1">
    <source>
        <dbReference type="ARBA" id="ARBA00004267"/>
    </source>
</evidence>
<dbReference type="Proteomes" id="UP000218334">
    <property type="component" value="Unassembled WGS sequence"/>
</dbReference>
<feature type="region of interest" description="Disordered" evidence="7">
    <location>
        <begin position="626"/>
        <end position="669"/>
    </location>
</feature>
<feature type="compositionally biased region" description="Polar residues" evidence="7">
    <location>
        <begin position="174"/>
        <end position="198"/>
    </location>
</feature>
<feature type="coiled-coil region" evidence="6">
    <location>
        <begin position="1236"/>
        <end position="1568"/>
    </location>
</feature>
<feature type="compositionally biased region" description="Basic and acidic residues" evidence="7">
    <location>
        <begin position="626"/>
        <end position="642"/>
    </location>
</feature>
<feature type="compositionally biased region" description="Low complexity" evidence="7">
    <location>
        <begin position="232"/>
        <end position="245"/>
    </location>
</feature>
<gene>
    <name evidence="9" type="ORF">ARMSODRAFT_1085071</name>
</gene>
<protein>
    <recommendedName>
        <fullName evidence="8">Pericentrin/AKAP-450 centrosomal targeting domain-containing protein</fullName>
    </recommendedName>
</protein>
<dbReference type="STRING" id="1076256.A0A2H3BJY3"/>
<feature type="compositionally biased region" description="Low complexity" evidence="7">
    <location>
        <begin position="380"/>
        <end position="394"/>
    </location>
</feature>
<organism evidence="9 10">
    <name type="scientific">Armillaria solidipes</name>
    <dbReference type="NCBI Taxonomy" id="1076256"/>
    <lineage>
        <taxon>Eukaryota</taxon>
        <taxon>Fungi</taxon>
        <taxon>Dikarya</taxon>
        <taxon>Basidiomycota</taxon>
        <taxon>Agaricomycotina</taxon>
        <taxon>Agaricomycetes</taxon>
        <taxon>Agaricomycetidae</taxon>
        <taxon>Agaricales</taxon>
        <taxon>Marasmiineae</taxon>
        <taxon>Physalacriaceae</taxon>
        <taxon>Armillaria</taxon>
    </lineage>
</organism>
<feature type="compositionally biased region" description="Acidic residues" evidence="7">
    <location>
        <begin position="422"/>
        <end position="432"/>
    </location>
</feature>
<keyword evidence="10" id="KW-1185">Reference proteome</keyword>
<evidence type="ECO:0000313" key="9">
    <source>
        <dbReference type="EMBL" id="PBK69214.1"/>
    </source>
</evidence>
<feature type="compositionally biased region" description="Acidic residues" evidence="7">
    <location>
        <begin position="135"/>
        <end position="146"/>
    </location>
</feature>
<feature type="region of interest" description="Disordered" evidence="7">
    <location>
        <begin position="20"/>
        <end position="440"/>
    </location>
</feature>
<sequence>MAAMQLETPSRIWRRIEAIEDRDMPSLPSIPGFDDSDGSIEAHTPTDDLSVSDVHVGTPMHSTPALSSHHTPASRNPSSVSSTARFAHSFARSARSSAATSAPRGTKANASYSFDVSAIPSLPDVRAEGGVGYLSDEEEEEEEEEEGVLRQSKDSVPDVYLPPDGADGDEEQDASISEALQSISRSSSPFSEQVQPTPRKNYDYVVPLRSEPKPSPLDPYRNISMRRPLVRTRTPSLSPTTLSPASSPPNSTPQSTKSVSMNRSIAESPIRGTSVPLPPSYAGSPATSPESNSNQSNQDLSLRESDCQSSMDITELHVSPIRDLQAEGQEQSRTSSNQLGMASDQEEREPTFSSDGDDMSYPPPNSQKSLAHKSPAPMTSAFSSPAQSFAFTPTPAFPRPRARFNLPPPPSDLLATPKPEEDNPSELGEDEPLTPHMRRKSFLLSIVNSSVRPRIKLPTPHPRTAMPPTPSIAETMAEPADGLGPAVNLRTAFAGATPRPRMNAGRPPHPLSQAFTTTTASADSDSSSASSGAVPKVAARRASMGAAVQSPAYDGSADRASFISTASSHDLTTHVRANTSFDPAMGFGVGAQANGRFNAGKLNTYLHGLNRRLQEENEALIERLRRLEEGKKGDPGAERPSEDDASTAGRRLSGGGSRRTSAGATLLDNVQEDVGGEGWIEEKVALEEMIESFKEEIENNISEKSELEKALDDEQQERARDKERWKERMSEVEQGVEAIVNNLEQKLRDSEMRAQNSQEALVRTKELERLLETVSAERDLATERAKKSEKVLESGKELGGELKAANDRISELMSDLRISNTQIKELEGEVLRSDERIDVLENDFREEKNLVKELEKELSNKMDELDAETRTIQSLRGELKTVTTELQATKSYVSELESDADAAADRLDALELEVTSANDQIKGLRAEAEETAQRLESLEVEAQQDKELARQMEEALDAAEHKMAADDQELSQLKSQLLILQRERERSMEASSHNVDPSREIAPPLNAADIEALEEELDNAHREIARLNTVLNASPARKAIDKAKDVKIDMLEQENEALTERIKALKIVSTSFNTPSRIVSNSGMSPIHRRVLSMSFKTPRTPGTPLKEMSWLNSQTGDADHIVSPLIAEISRLQYELEIANESIDDKLDKLEDAGLGVVGLTQKLEDARARIVALEDEIARLTRKEERRMRYLEKARCRKCMTKVNLGLSEGNDSSLEISHRSLASEPPTPPTKTSEALRANLQSLNSQLSSMKKQWDQEREQFQGEKAVLQDVANRLNDQVRQAKDEATKISQTEKAGQKIRSDVQADLDKAKKTISELEAELKAERAQLRMLTVEQTRVGHERDNIVLQLRRTETDMEDVRQQLQKYKKENHDMETELRQNANAEQKARLLENRVSENTETIEQLRQERALLVADHKALQKRFSEVSEHANRLRDEHAASQLSHDNRIQQLDLHMTEIDDLRRALSNQGEELQRAETEKNRISAERSEVSRTVAVLEADLKRVKKDAEAFGRDLKLLRAEKDRAEAKQKDELAKAERAKKQAQTQVRLLSEQLDGQKAKVATAKEQWEKHACAMDEQQLSAIQLQHNKECKGLIVQIRYLKAKYTRESNMRLDLVYQKQYLMVLLGRMENSEKTIFAAISQIGFPVEPPPPAAKHRKLKSIAQMFVFLSRVRRASAEWQKNCESKEAVAAALQDVRRRRTAKPAQS</sequence>
<feature type="compositionally biased region" description="Low complexity" evidence="7">
    <location>
        <begin position="81"/>
        <end position="102"/>
    </location>
</feature>